<feature type="domain" description="FAD-binding PCMH-type" evidence="10">
    <location>
        <begin position="132"/>
        <end position="314"/>
    </location>
</feature>
<evidence type="ECO:0000256" key="3">
    <source>
        <dbReference type="ARBA" id="ARBA00008000"/>
    </source>
</evidence>
<comment type="function">
    <text evidence="9">Catalyzes the exchange of an acyl for a long-chain alkyl group and the formation of the ether bond in the biosynthesis of ether phospholipids.</text>
</comment>
<dbReference type="InterPro" id="IPR016169">
    <property type="entry name" value="FAD-bd_PCMH_sub2"/>
</dbReference>
<dbReference type="InterPro" id="IPR016171">
    <property type="entry name" value="Vanillyl_alc_oxidase_C-sub2"/>
</dbReference>
<sequence>MDSPVSGPTSVVSTIPKRRQDLIRWDGWGYKDSRFVYDGKDCSFSGDRYPMGKGARLNRLRDWVINNFDVDPTKKLADVDEPRVFPDPVRCVGFLDGLKILGVEFSEDGMDRFMRCHGQNLEDFGNLKYNSFPKIPDLVVWPRCHEHVVKIVGLAGDYDVALVPVGGNSAASGASTTPNVPERTVAVVDMTQMNRLLWLNKENLTACFEVGIVGQDLERTLGKQGLTMGHEPDSIEFSTLGGWIATRASGMKKNLYGNIEDLVIRIKVVTGIGVMEKQFTAPRASCGPDLDHVIFGSEGTLGIITEAVVRLRPVPAVSRHGSLVFPNFETGFNFLREVARKRLQPASIRLIDNPQFEFGQYLQPDGPWHTELVDGFKKHYLTKVCGFKMDQIVAVTLVFEGQRKSVESQEMLIYKIAAKYGGLKGGSKNGAKGYALTFVVAYIRDFGWDINLIAESFETSVSWDKCLSMCNNVKSCVKRECNRHGITRLIVSYRVAQIYDDGCCVYFYLVAKHEDDRVSPAKTVKMIEERAREEILASGGTLSHHHGVGKKRSKWYPASVSQVGVSVLKAIKRELDPKNIFAAGNLIDDSVISKL</sequence>
<accession>A0ABM1XLR0</accession>
<dbReference type="PANTHER" id="PTHR46568:SF1">
    <property type="entry name" value="ALKYLDIHYDROXYACETONEPHOSPHATE SYNTHASE, PEROXISOMAL"/>
    <property type="match status" value="1"/>
</dbReference>
<reference evidence="12" key="1">
    <citation type="journal article" date="2015" name="Proc. Natl. Acad. Sci. U.S.A.">
        <title>Genome sequence of the Asian Tiger mosquito, Aedes albopictus, reveals insights into its biology, genetics, and evolution.</title>
        <authorList>
            <person name="Chen X.G."/>
            <person name="Jiang X."/>
            <person name="Gu J."/>
            <person name="Xu M."/>
            <person name="Wu Y."/>
            <person name="Deng Y."/>
            <person name="Zhang C."/>
            <person name="Bonizzoni M."/>
            <person name="Dermauw W."/>
            <person name="Vontas J."/>
            <person name="Armbruster P."/>
            <person name="Huang X."/>
            <person name="Yang Y."/>
            <person name="Zhang H."/>
            <person name="He W."/>
            <person name="Peng H."/>
            <person name="Liu Y."/>
            <person name="Wu K."/>
            <person name="Chen J."/>
            <person name="Lirakis M."/>
            <person name="Topalis P."/>
            <person name="Van Leeuwen T."/>
            <person name="Hall A.B."/>
            <person name="Jiang X."/>
            <person name="Thorpe C."/>
            <person name="Mueller R.L."/>
            <person name="Sun C."/>
            <person name="Waterhouse R.M."/>
            <person name="Yan G."/>
            <person name="Tu Z.J."/>
            <person name="Fang X."/>
            <person name="James A.A."/>
        </authorList>
    </citation>
    <scope>NUCLEOTIDE SEQUENCE [LARGE SCALE GENOMIC DNA]</scope>
    <source>
        <strain evidence="12">Foshan</strain>
    </source>
</reference>
<organism evidence="11 12">
    <name type="scientific">Aedes albopictus</name>
    <name type="common">Asian tiger mosquito</name>
    <name type="synonym">Stegomyia albopicta</name>
    <dbReference type="NCBI Taxonomy" id="7160"/>
    <lineage>
        <taxon>Eukaryota</taxon>
        <taxon>Metazoa</taxon>
        <taxon>Ecdysozoa</taxon>
        <taxon>Arthropoda</taxon>
        <taxon>Hexapoda</taxon>
        <taxon>Insecta</taxon>
        <taxon>Pterygota</taxon>
        <taxon>Neoptera</taxon>
        <taxon>Endopterygota</taxon>
        <taxon>Diptera</taxon>
        <taxon>Nematocera</taxon>
        <taxon>Culicoidea</taxon>
        <taxon>Culicidae</taxon>
        <taxon>Culicinae</taxon>
        <taxon>Aedini</taxon>
        <taxon>Aedes</taxon>
        <taxon>Stegomyia</taxon>
    </lineage>
</organism>
<keyword evidence="8 9" id="KW-0576">Peroxisome</keyword>
<evidence type="ECO:0000256" key="5">
    <source>
        <dbReference type="ARBA" id="ARBA00012385"/>
    </source>
</evidence>
<dbReference type="InterPro" id="IPR016164">
    <property type="entry name" value="FAD-linked_Oxase-like_C"/>
</dbReference>
<comment type="subunit">
    <text evidence="4 9">Homodimer.</text>
</comment>
<evidence type="ECO:0000259" key="10">
    <source>
        <dbReference type="PROSITE" id="PS51387"/>
    </source>
</evidence>
<dbReference type="SUPFAM" id="SSF56176">
    <property type="entry name" value="FAD-binding/transporter-associated domain-like"/>
    <property type="match status" value="1"/>
</dbReference>
<evidence type="ECO:0000313" key="12">
    <source>
        <dbReference type="Proteomes" id="UP000069940"/>
    </source>
</evidence>
<protein>
    <recommendedName>
        <fullName evidence="5 9">Alkylglycerone-phosphate synthase</fullName>
        <shortName evidence="9">Alkyl-DHAP synthase</shortName>
        <ecNumber evidence="5 9">2.5.1.26</ecNumber>
    </recommendedName>
</protein>
<dbReference type="GeneID" id="109416395"/>
<evidence type="ECO:0000256" key="7">
    <source>
        <dbReference type="ARBA" id="ARBA00022827"/>
    </source>
</evidence>
<evidence type="ECO:0000313" key="11">
    <source>
        <dbReference type="EnsemblMetazoa" id="AALFPA23_000810.P38264"/>
    </source>
</evidence>
<dbReference type="Pfam" id="PF01565">
    <property type="entry name" value="FAD_binding_4"/>
    <property type="match status" value="1"/>
</dbReference>
<dbReference type="InterPro" id="IPR006094">
    <property type="entry name" value="Oxid_FAD_bind_N"/>
</dbReference>
<evidence type="ECO:0000256" key="8">
    <source>
        <dbReference type="ARBA" id="ARBA00023140"/>
    </source>
</evidence>
<dbReference type="InterPro" id="IPR025650">
    <property type="entry name" value="Alkyl-DHAP_Synthase"/>
</dbReference>
<evidence type="ECO:0000256" key="4">
    <source>
        <dbReference type="ARBA" id="ARBA00011738"/>
    </source>
</evidence>
<dbReference type="InterPro" id="IPR036318">
    <property type="entry name" value="FAD-bd_PCMH-like_sf"/>
</dbReference>
<comment type="similarity">
    <text evidence="3 9">Belongs to the FAD-binding oxidoreductase/transferase type 4 family.</text>
</comment>
<dbReference type="PROSITE" id="PS51387">
    <property type="entry name" value="FAD_PCMH"/>
    <property type="match status" value="1"/>
</dbReference>
<dbReference type="Gene3D" id="3.30.70.3450">
    <property type="match status" value="1"/>
</dbReference>
<keyword evidence="6 9" id="KW-0285">Flavoprotein</keyword>
<keyword evidence="9" id="KW-0444">Lipid biosynthesis</keyword>
<reference evidence="11" key="2">
    <citation type="submission" date="2025-05" db="UniProtKB">
        <authorList>
            <consortium name="EnsemblMetazoa"/>
        </authorList>
    </citation>
    <scope>IDENTIFICATION</scope>
    <source>
        <strain evidence="11">Foshan</strain>
    </source>
</reference>
<evidence type="ECO:0000256" key="2">
    <source>
        <dbReference type="ARBA" id="ARBA00004670"/>
    </source>
</evidence>
<proteinExistence type="inferred from homology"/>
<comment type="pathway">
    <text evidence="2 9">Glycerolipid metabolism; ether lipid biosynthesis.</text>
</comment>
<keyword evidence="9" id="KW-0443">Lipid metabolism</keyword>
<dbReference type="EnsemblMetazoa" id="AALFPA23_000810.R38264">
    <property type="protein sequence ID" value="AALFPA23_000810.P38264"/>
    <property type="gene ID" value="AALFPA23_000810"/>
</dbReference>
<dbReference type="InterPro" id="IPR016167">
    <property type="entry name" value="FAD-bd_PCMH_sub1"/>
</dbReference>
<dbReference type="Gene3D" id="3.30.43.10">
    <property type="entry name" value="Uridine Diphospho-n-acetylenolpyruvylglucosamine Reductase, domain 2"/>
    <property type="match status" value="2"/>
</dbReference>
<dbReference type="Pfam" id="PF02913">
    <property type="entry name" value="FAD-oxidase_C"/>
    <property type="match status" value="1"/>
</dbReference>
<dbReference type="InterPro" id="IPR004113">
    <property type="entry name" value="FAD-bd_oxidored_4_C"/>
</dbReference>
<comment type="cofactor">
    <cofactor evidence="9">
        <name>FAD</name>
        <dbReference type="ChEBI" id="CHEBI:57692"/>
    </cofactor>
</comment>
<dbReference type="Gene3D" id="3.30.465.10">
    <property type="match status" value="1"/>
</dbReference>
<dbReference type="Gene3D" id="1.10.45.10">
    <property type="entry name" value="Vanillyl-alcohol Oxidase, Chain A, domain 4"/>
    <property type="match status" value="1"/>
</dbReference>
<evidence type="ECO:0000256" key="6">
    <source>
        <dbReference type="ARBA" id="ARBA00022630"/>
    </source>
</evidence>
<dbReference type="InterPro" id="IPR016166">
    <property type="entry name" value="FAD-bd_PCMH"/>
</dbReference>
<comment type="subcellular location">
    <subcellularLocation>
        <location evidence="1 9">Peroxisome</location>
    </subcellularLocation>
</comment>
<evidence type="ECO:0000256" key="1">
    <source>
        <dbReference type="ARBA" id="ARBA00004275"/>
    </source>
</evidence>
<dbReference type="EC" id="2.5.1.26" evidence="5 9"/>
<dbReference type="RefSeq" id="XP_019545978.2">
    <property type="nucleotide sequence ID" value="XM_019690433.3"/>
</dbReference>
<dbReference type="Gene3D" id="3.30.300.330">
    <property type="match status" value="1"/>
</dbReference>
<dbReference type="PANTHER" id="PTHR46568">
    <property type="entry name" value="ALKYLDIHYDROXYACETONEPHOSPHATE SYNTHASE, PEROXISOMAL"/>
    <property type="match status" value="1"/>
</dbReference>
<name>A0ABM1XLR0_AEDAL</name>
<dbReference type="SUPFAM" id="SSF55103">
    <property type="entry name" value="FAD-linked oxidases, C-terminal domain"/>
    <property type="match status" value="1"/>
</dbReference>
<comment type="catalytic activity">
    <reaction evidence="9">
        <text>a long chain fatty alcohol + a 1-acylglycerone 3-phosphate = a 1-O-alkylglycerone 3-phosphate + a long-chain fatty acid + H(+)</text>
        <dbReference type="Rhea" id="RHEA:36171"/>
        <dbReference type="ChEBI" id="CHEBI:15378"/>
        <dbReference type="ChEBI" id="CHEBI:17135"/>
        <dbReference type="ChEBI" id="CHEBI:57534"/>
        <dbReference type="ChEBI" id="CHEBI:57560"/>
        <dbReference type="ChEBI" id="CHEBI:73315"/>
        <dbReference type="EC" id="2.5.1.26"/>
    </reaction>
</comment>
<evidence type="ECO:0000256" key="9">
    <source>
        <dbReference type="RuleBase" id="RU363113"/>
    </source>
</evidence>
<keyword evidence="7 9" id="KW-0274">FAD</keyword>
<keyword evidence="12" id="KW-1185">Reference proteome</keyword>
<dbReference type="Proteomes" id="UP000069940">
    <property type="component" value="Unassembled WGS sequence"/>
</dbReference>
<keyword evidence="9" id="KW-0808">Transferase</keyword>